<sequence>MLWSQAVGDRAEAGPLLGVAHDFPTADLPQPRRVVLISAWPISRSADPRYGPSPPTCGV</sequence>
<gene>
    <name evidence="1" type="ORF">STRTUCAR8_09934</name>
</gene>
<reference evidence="1 2" key="1">
    <citation type="journal article" date="2011" name="Plasmid">
        <title>Streptomyces turgidiscabies Car8 contains a modular pathogenicity island that shares virulence genes with other actinobacterial plant pathogens.</title>
        <authorList>
            <person name="Huguet-Tapia J.C."/>
            <person name="Badger J.H."/>
            <person name="Loria R."/>
            <person name="Pettis G.S."/>
        </authorList>
    </citation>
    <scope>NUCLEOTIDE SEQUENCE [LARGE SCALE GENOMIC DNA]</scope>
    <source>
        <strain evidence="1 2">Car8</strain>
    </source>
</reference>
<evidence type="ECO:0000313" key="1">
    <source>
        <dbReference type="EMBL" id="ELP62172.1"/>
    </source>
</evidence>
<comment type="caution">
    <text evidence="1">The sequence shown here is derived from an EMBL/GenBank/DDBJ whole genome shotgun (WGS) entry which is preliminary data.</text>
</comment>
<name>L7ET42_STRT8</name>
<dbReference type="AlphaFoldDB" id="L7ET42"/>
<dbReference type="EMBL" id="AEJB01000629">
    <property type="protein sequence ID" value="ELP62172.1"/>
    <property type="molecule type" value="Genomic_DNA"/>
</dbReference>
<keyword evidence="2" id="KW-1185">Reference proteome</keyword>
<dbReference type="Proteomes" id="UP000010931">
    <property type="component" value="Unassembled WGS sequence"/>
</dbReference>
<protein>
    <submittedName>
        <fullName evidence="1">Uncharacterized protein</fullName>
    </submittedName>
</protein>
<accession>L7ET42</accession>
<organism evidence="1 2">
    <name type="scientific">Streptomyces turgidiscabies (strain Car8)</name>
    <dbReference type="NCBI Taxonomy" id="698760"/>
    <lineage>
        <taxon>Bacteria</taxon>
        <taxon>Bacillati</taxon>
        <taxon>Actinomycetota</taxon>
        <taxon>Actinomycetes</taxon>
        <taxon>Kitasatosporales</taxon>
        <taxon>Streptomycetaceae</taxon>
        <taxon>Streptomyces</taxon>
    </lineage>
</organism>
<evidence type="ECO:0000313" key="2">
    <source>
        <dbReference type="Proteomes" id="UP000010931"/>
    </source>
</evidence>
<proteinExistence type="predicted"/>